<keyword evidence="14" id="KW-1185">Reference proteome</keyword>
<protein>
    <recommendedName>
        <fullName evidence="10">Anamorsin</fullName>
    </recommendedName>
    <alternativeName>
        <fullName evidence="10">Cytokine-induced apoptosis inhibitor 1</fullName>
    </alternativeName>
    <alternativeName>
        <fullName evidence="10">Fe-S cluster assembly protein DRE2 homolog</fullName>
    </alternativeName>
</protein>
<feature type="binding site" evidence="10">
    <location>
        <position position="282"/>
    </location>
    <ligand>
        <name>[4Fe-4S] cluster</name>
        <dbReference type="ChEBI" id="CHEBI:49883"/>
    </ligand>
</feature>
<comment type="caution">
    <text evidence="10">Lacks conserved residue(s) required for the propagation of feature annotation.</text>
</comment>
<dbReference type="GO" id="GO:0009055">
    <property type="term" value="F:electron transfer activity"/>
    <property type="evidence" value="ECO:0007669"/>
    <property type="project" value="UniProtKB-UniRule"/>
</dbReference>
<proteinExistence type="inferred from homology"/>
<evidence type="ECO:0000259" key="12">
    <source>
        <dbReference type="Pfam" id="PF20922"/>
    </source>
</evidence>
<keyword evidence="8 10" id="KW-0411">Iron-sulfur</keyword>
<dbReference type="GO" id="GO:0046872">
    <property type="term" value="F:metal ion binding"/>
    <property type="evidence" value="ECO:0007669"/>
    <property type="project" value="UniProtKB-KW"/>
</dbReference>
<keyword evidence="9 10" id="KW-0496">Mitochondrion</keyword>
<evidence type="ECO:0000256" key="8">
    <source>
        <dbReference type="ARBA" id="ARBA00023014"/>
    </source>
</evidence>
<feature type="binding site" evidence="10">
    <location>
        <position position="254"/>
    </location>
    <ligand>
        <name>[2Fe-2S] cluster</name>
        <dbReference type="ChEBI" id="CHEBI:190135"/>
    </ligand>
</feature>
<dbReference type="Proteomes" id="UP000694388">
    <property type="component" value="Unplaced"/>
</dbReference>
<dbReference type="CDD" id="cd02440">
    <property type="entry name" value="AdoMet_MTases"/>
    <property type="match status" value="1"/>
</dbReference>
<dbReference type="InterPro" id="IPR049011">
    <property type="entry name" value="Anamorsin_N_metazoan"/>
</dbReference>
<name>A0A8C4N7P9_EPTBU</name>
<feature type="binding site" evidence="10">
    <location>
        <position position="279"/>
    </location>
    <ligand>
        <name>[4Fe-4S] cluster</name>
        <dbReference type="ChEBI" id="CHEBI:49883"/>
    </ligand>
</feature>
<dbReference type="InterPro" id="IPR007785">
    <property type="entry name" value="Anamorsin"/>
</dbReference>
<sequence length="318" mass="33762">MMLKSEVQQGEKVLLVWGAGAQEGPGVEADVLKTLVEKLRDQVGEDGQVAVENASMLEQSAHKTSSFDVVVTGRAPQPVGIHSQTLLAELARVLKPGGRLLLGQPVATSEDKGKLKTRRQLLTTLTLSGFILSSHSEEKGEEAMSEIEARETCLRLALPPQPLCLARLTAQKPNYEIGSRQLLCLPGSKSKPAQGPDPDAAAIWTLSASEMDDDEVELIDSNQLLDAADLDRPDPASLKAQGCGPGRKRACKNCTCGLAEGLEAKDGGIRGPAGPKSACGNCYLGDAFRCASCPYFGMPPFKPGEKVELSTMQLALDV</sequence>
<comment type="cofactor">
    <cofactor evidence="10">
        <name>[2Fe-2S] cluster</name>
        <dbReference type="ChEBI" id="CHEBI:190135"/>
    </cofactor>
</comment>
<dbReference type="GO" id="GO:0005758">
    <property type="term" value="C:mitochondrial intermembrane space"/>
    <property type="evidence" value="ECO:0007669"/>
    <property type="project" value="UniProtKB-SubCell"/>
</dbReference>
<feature type="domain" description="Anamorsin C-terminal" evidence="11">
    <location>
        <begin position="274"/>
        <end position="309"/>
    </location>
</feature>
<comment type="domain">
    <text evidence="10">The C-terminal domain binds 2 Fe-S clusters but is otherwise mostly in an intrinsically disordered conformation.</text>
</comment>
<dbReference type="Pfam" id="PF20922">
    <property type="entry name" value="Anamorsin_N"/>
    <property type="match status" value="1"/>
</dbReference>
<evidence type="ECO:0000313" key="13">
    <source>
        <dbReference type="Ensembl" id="ENSEBUP00000000223.1"/>
    </source>
</evidence>
<keyword evidence="4 10" id="KW-0963">Cytoplasm</keyword>
<keyword evidence="5 10" id="KW-0001">2Fe-2S</keyword>
<dbReference type="GO" id="GO:0005634">
    <property type="term" value="C:nucleus"/>
    <property type="evidence" value="ECO:0007669"/>
    <property type="project" value="UniProtKB-SubCell"/>
</dbReference>
<feature type="short sequence motif" description="Cx2C motif 1" evidence="10">
    <location>
        <begin position="279"/>
        <end position="282"/>
    </location>
</feature>
<dbReference type="GO" id="GO:0006915">
    <property type="term" value="P:apoptotic process"/>
    <property type="evidence" value="ECO:0007669"/>
    <property type="project" value="UniProtKB-KW"/>
</dbReference>
<dbReference type="OMA" id="GFINCRE"/>
<evidence type="ECO:0000256" key="5">
    <source>
        <dbReference type="ARBA" id="ARBA00022714"/>
    </source>
</evidence>
<dbReference type="Pfam" id="PF05093">
    <property type="entry name" value="CIAPIN1"/>
    <property type="match status" value="1"/>
</dbReference>
<dbReference type="Gene3D" id="3.40.50.150">
    <property type="entry name" value="Vaccinia Virus protein VP39"/>
    <property type="match status" value="1"/>
</dbReference>
<feature type="domain" description="Anamorsin N-terminal" evidence="12">
    <location>
        <begin position="10"/>
        <end position="179"/>
    </location>
</feature>
<evidence type="ECO:0000256" key="9">
    <source>
        <dbReference type="ARBA" id="ARBA00023128"/>
    </source>
</evidence>
<accession>A0A8C4N7P9</accession>
<comment type="subunit">
    <text evidence="10">Monomer. Interacts with NDOR1. Interacts with CHCHD4.</text>
</comment>
<keyword evidence="3 10" id="KW-0004">4Fe-4S</keyword>
<dbReference type="InterPro" id="IPR046408">
    <property type="entry name" value="CIAPIN1"/>
</dbReference>
<comment type="function">
    <text evidence="10">Component of the cytosolic iron-sulfur (Fe-S) protein assembly (CIA) machinery required for the maturation of extramitochondrial Fe-S proteins. Part of an electron transfer chain functioning in an early step of cytosolic Fe-S biogenesis, facilitating the de novo assembly of a [4Fe-4S] cluster on the scaffold complex NUBP1-NUBP2. Electrons are transferred to CIAPIN1 from NADPH via the FAD- and FMN-containing protein NDOR1. NDOR1-CIAPIN1 are also required for the assembly of the diferric tyrosyl radical cofactor of ribonucleotide reductase (RNR), probably by providing electrons for reduction during radical cofactor maturation in the catalytic small subunit. Has anti-apoptotic effects in the cell. Involved in negative control of cell death upon cytokine withdrawal. Promotes development of hematopoietic cells.</text>
</comment>
<dbReference type="Ensembl" id="ENSEBUT00000000513.1">
    <property type="protein sequence ID" value="ENSEBUP00000000223.1"/>
    <property type="gene ID" value="ENSEBUG00000000443.1"/>
</dbReference>
<feature type="binding site" evidence="10">
    <location>
        <position position="243"/>
    </location>
    <ligand>
        <name>[2Fe-2S] cluster</name>
        <dbReference type="ChEBI" id="CHEBI:190135"/>
    </ligand>
</feature>
<evidence type="ECO:0000256" key="7">
    <source>
        <dbReference type="ARBA" id="ARBA00023004"/>
    </source>
</evidence>
<reference evidence="13" key="2">
    <citation type="submission" date="2025-09" db="UniProtKB">
        <authorList>
            <consortium name="Ensembl"/>
        </authorList>
    </citation>
    <scope>IDENTIFICATION</scope>
</reference>
<feature type="binding site" evidence="10">
    <location>
        <position position="251"/>
    </location>
    <ligand>
        <name>[2Fe-2S] cluster</name>
        <dbReference type="ChEBI" id="CHEBI:190135"/>
    </ligand>
</feature>
<evidence type="ECO:0000259" key="11">
    <source>
        <dbReference type="Pfam" id="PF05093"/>
    </source>
</evidence>
<comment type="similarity">
    <text evidence="2 10">Belongs to the anamorsin family.</text>
</comment>
<keyword evidence="7 10" id="KW-0408">Iron</keyword>
<dbReference type="GO" id="GO:0043066">
    <property type="term" value="P:negative regulation of apoptotic process"/>
    <property type="evidence" value="ECO:0007669"/>
    <property type="project" value="UniProtKB-UniRule"/>
</dbReference>
<dbReference type="PANTHER" id="PTHR13273:SF14">
    <property type="entry name" value="ANAMORSIN"/>
    <property type="match status" value="1"/>
</dbReference>
<feature type="binding site" evidence="10">
    <location>
        <position position="290"/>
    </location>
    <ligand>
        <name>[4Fe-4S] cluster</name>
        <dbReference type="ChEBI" id="CHEBI:49883"/>
    </ligand>
</feature>
<comment type="cofactor">
    <cofactor evidence="1 10">
        <name>[4Fe-4S] cluster</name>
        <dbReference type="ChEBI" id="CHEBI:49883"/>
    </cofactor>
</comment>
<keyword evidence="10" id="KW-0053">Apoptosis</keyword>
<feature type="region of interest" description="Fe-S binding site B" evidence="10">
    <location>
        <begin position="279"/>
        <end position="293"/>
    </location>
</feature>
<organism evidence="13 14">
    <name type="scientific">Eptatretus burgeri</name>
    <name type="common">Inshore hagfish</name>
    <dbReference type="NCBI Taxonomy" id="7764"/>
    <lineage>
        <taxon>Eukaryota</taxon>
        <taxon>Metazoa</taxon>
        <taxon>Chordata</taxon>
        <taxon>Craniata</taxon>
        <taxon>Vertebrata</taxon>
        <taxon>Cyclostomata</taxon>
        <taxon>Myxini</taxon>
        <taxon>Myxiniformes</taxon>
        <taxon>Myxinidae</taxon>
        <taxon>Eptatretinae</taxon>
        <taxon>Eptatretus</taxon>
    </lineage>
</organism>
<evidence type="ECO:0000313" key="14">
    <source>
        <dbReference type="Proteomes" id="UP000694388"/>
    </source>
</evidence>
<reference evidence="13" key="1">
    <citation type="submission" date="2025-08" db="UniProtKB">
        <authorList>
            <consortium name="Ensembl"/>
        </authorList>
    </citation>
    <scope>IDENTIFICATION</scope>
</reference>
<evidence type="ECO:0000256" key="2">
    <source>
        <dbReference type="ARBA" id="ARBA00008169"/>
    </source>
</evidence>
<feature type="binding site" evidence="10">
    <location>
        <position position="256"/>
    </location>
    <ligand>
        <name>[2Fe-2S] cluster</name>
        <dbReference type="ChEBI" id="CHEBI:190135"/>
    </ligand>
</feature>
<dbReference type="GeneTree" id="ENSGT00390000011417"/>
<evidence type="ECO:0000256" key="6">
    <source>
        <dbReference type="ARBA" id="ARBA00022723"/>
    </source>
</evidence>
<keyword evidence="10" id="KW-0539">Nucleus</keyword>
<comment type="subcellular location">
    <subcellularLocation>
        <location evidence="10">Cytoplasm</location>
    </subcellularLocation>
    <subcellularLocation>
        <location evidence="10">Nucleus</location>
    </subcellularLocation>
    <subcellularLocation>
        <location evidence="10">Mitochondrion intermembrane space</location>
    </subcellularLocation>
</comment>
<dbReference type="PANTHER" id="PTHR13273">
    <property type="entry name" value="ANAMORSIN"/>
    <property type="match status" value="1"/>
</dbReference>
<feature type="short sequence motif" description="Cx2C motif 2" evidence="10">
    <location>
        <begin position="290"/>
        <end position="293"/>
    </location>
</feature>
<dbReference type="SUPFAM" id="SSF53335">
    <property type="entry name" value="S-adenosyl-L-methionine-dependent methyltransferases"/>
    <property type="match status" value="1"/>
</dbReference>
<evidence type="ECO:0000256" key="1">
    <source>
        <dbReference type="ARBA" id="ARBA00001966"/>
    </source>
</evidence>
<dbReference type="GO" id="GO:0016226">
    <property type="term" value="P:iron-sulfur cluster assembly"/>
    <property type="evidence" value="ECO:0007669"/>
    <property type="project" value="UniProtKB-UniRule"/>
</dbReference>
<gene>
    <name evidence="10" type="primary">CIAPIN1</name>
</gene>
<dbReference type="GO" id="GO:0051539">
    <property type="term" value="F:4 iron, 4 sulfur cluster binding"/>
    <property type="evidence" value="ECO:0007669"/>
    <property type="project" value="UniProtKB-KW"/>
</dbReference>
<dbReference type="GO" id="GO:0030097">
    <property type="term" value="P:hemopoiesis"/>
    <property type="evidence" value="ECO:0007669"/>
    <property type="project" value="UniProtKB-UniRule"/>
</dbReference>
<evidence type="ECO:0000256" key="10">
    <source>
        <dbReference type="HAMAP-Rule" id="MF_03115"/>
    </source>
</evidence>
<dbReference type="GO" id="GO:0051537">
    <property type="term" value="F:2 iron, 2 sulfur cluster binding"/>
    <property type="evidence" value="ECO:0007669"/>
    <property type="project" value="UniProtKB-UniRule"/>
</dbReference>
<dbReference type="HAMAP" id="MF_03115">
    <property type="entry name" value="Anamorsin"/>
    <property type="match status" value="1"/>
</dbReference>
<keyword evidence="6 10" id="KW-0479">Metal-binding</keyword>
<dbReference type="InterPro" id="IPR029063">
    <property type="entry name" value="SAM-dependent_MTases_sf"/>
</dbReference>
<comment type="domain">
    <text evidence="10">The twin Cx2C motifs are involved in the recognition by the mitochondrial CHCHD4/MIA40-GFER/ERV1 disulfide relay system. The formation of 2 disulfide bonds in the Cx2C motifs through dithiol/disulfide exchange reactions effectively traps the protein in the mitochondrial intermembrane space.</text>
</comment>
<evidence type="ECO:0000256" key="3">
    <source>
        <dbReference type="ARBA" id="ARBA00022485"/>
    </source>
</evidence>
<feature type="binding site" evidence="10">
    <location>
        <position position="293"/>
    </location>
    <ligand>
        <name>[4Fe-4S] cluster</name>
        <dbReference type="ChEBI" id="CHEBI:49883"/>
    </ligand>
</feature>
<evidence type="ECO:0000256" key="4">
    <source>
        <dbReference type="ARBA" id="ARBA00022490"/>
    </source>
</evidence>
<comment type="domain">
    <text evidence="10">The N-terminal domain has structural similarity with S-adenosyl-L-methionine-dependent methyltransferases, but does not bind S-adenosyl-L-methionine. It is required for correct assembly of the 2 Fe-S clusters.</text>
</comment>
<dbReference type="AlphaFoldDB" id="A0A8C4N7P9"/>